<name>A0A4U3MHM5_9ACTN</name>
<dbReference type="OrthoDB" id="5244321at2"/>
<reference evidence="2 3" key="1">
    <citation type="submission" date="2019-04" db="EMBL/GenBank/DDBJ databases">
        <title>Herbidospora sp. NEAU-GS14.nov., a novel actinomycete isolated from soil.</title>
        <authorList>
            <person name="Han L."/>
        </authorList>
    </citation>
    <scope>NUCLEOTIDE SEQUENCE [LARGE SCALE GENOMIC DNA]</scope>
    <source>
        <strain evidence="2 3">NEAU-GS14</strain>
    </source>
</reference>
<feature type="transmembrane region" description="Helical" evidence="1">
    <location>
        <begin position="64"/>
        <end position="93"/>
    </location>
</feature>
<keyword evidence="1" id="KW-0812">Transmembrane</keyword>
<evidence type="ECO:0000313" key="3">
    <source>
        <dbReference type="Proteomes" id="UP000308705"/>
    </source>
</evidence>
<keyword evidence="3" id="KW-1185">Reference proteome</keyword>
<proteinExistence type="predicted"/>
<dbReference type="EMBL" id="SZQA01000013">
    <property type="protein sequence ID" value="TKK88002.1"/>
    <property type="molecule type" value="Genomic_DNA"/>
</dbReference>
<dbReference type="AlphaFoldDB" id="A0A4U3MHM5"/>
<organism evidence="2 3">
    <name type="scientific">Herbidospora galbida</name>
    <dbReference type="NCBI Taxonomy" id="2575442"/>
    <lineage>
        <taxon>Bacteria</taxon>
        <taxon>Bacillati</taxon>
        <taxon>Actinomycetota</taxon>
        <taxon>Actinomycetes</taxon>
        <taxon>Streptosporangiales</taxon>
        <taxon>Streptosporangiaceae</taxon>
        <taxon>Herbidospora</taxon>
    </lineage>
</organism>
<dbReference type="RefSeq" id="WP_137247799.1">
    <property type="nucleotide sequence ID" value="NZ_SZQA01000013.1"/>
</dbReference>
<evidence type="ECO:0000256" key="1">
    <source>
        <dbReference type="SAM" id="Phobius"/>
    </source>
</evidence>
<dbReference type="Pfam" id="PF06897">
    <property type="entry name" value="DUF1269"/>
    <property type="match status" value="1"/>
</dbReference>
<evidence type="ECO:0000313" key="2">
    <source>
        <dbReference type="EMBL" id="TKK88002.1"/>
    </source>
</evidence>
<sequence length="164" mass="17124">MATLIAIAYDDLGTAVQVRDKLFQLQQEHLITLTDAAIVEHTAEGKIKMKPAVNMAATGAAGGALWGGLIGLIFFMPLIGAAVGAATGALVGAKTDIGVDDKFMKDVAEGLKPGGAALFLLVEDSTRDKVLPQVAPMGGRIIHTSLTQEAENQLKEAIEAARHH</sequence>
<comment type="caution">
    <text evidence="2">The sequence shown here is derived from an EMBL/GenBank/DDBJ whole genome shotgun (WGS) entry which is preliminary data.</text>
</comment>
<protein>
    <submittedName>
        <fullName evidence="2">DUF1269 domain-containing protein</fullName>
    </submittedName>
</protein>
<dbReference type="Proteomes" id="UP000308705">
    <property type="component" value="Unassembled WGS sequence"/>
</dbReference>
<keyword evidence="1" id="KW-0472">Membrane</keyword>
<gene>
    <name evidence="2" type="ORF">FDA94_15710</name>
</gene>
<dbReference type="InterPro" id="IPR009200">
    <property type="entry name" value="DUF1269_membrane"/>
</dbReference>
<accession>A0A4U3MHM5</accession>
<keyword evidence="1" id="KW-1133">Transmembrane helix</keyword>